<evidence type="ECO:0000313" key="10">
    <source>
        <dbReference type="Ensembl" id="ENSELUP00000034014.1"/>
    </source>
</evidence>
<evidence type="ECO:0000256" key="3">
    <source>
        <dbReference type="ARBA" id="ARBA00022754"/>
    </source>
</evidence>
<evidence type="ECO:0000256" key="2">
    <source>
        <dbReference type="ARBA" id="ARBA00022744"/>
    </source>
</evidence>
<dbReference type="InterPro" id="IPR039008">
    <property type="entry name" value="IF_rod_dom"/>
</dbReference>
<evidence type="ECO:0000256" key="1">
    <source>
        <dbReference type="ARBA" id="ARBA00022553"/>
    </source>
</evidence>
<evidence type="ECO:0000256" key="7">
    <source>
        <dbReference type="SAM" id="Coils"/>
    </source>
</evidence>
<dbReference type="GeneTree" id="ENSGT00940000163961"/>
<comment type="subunit">
    <text evidence="6">Heterotetramer of two type I and two type II keratins. Keratin-18 associates with keratin-8.</text>
</comment>
<evidence type="ECO:0000256" key="5">
    <source>
        <dbReference type="ARBA" id="ARBA00037340"/>
    </source>
</evidence>
<dbReference type="GO" id="GO:0045095">
    <property type="term" value="C:keratin filament"/>
    <property type="evidence" value="ECO:0007669"/>
    <property type="project" value="TreeGrafter"/>
</dbReference>
<reference evidence="11" key="1">
    <citation type="journal article" date="2014" name="PLoS ONE">
        <title>The genome and linkage map of the northern pike (Esox lucius): conserved synteny revealed between the salmonid sister group and the Neoteleostei.</title>
        <authorList>
            <person name="Rondeau E.B."/>
            <person name="Minkley D.R."/>
            <person name="Leong J.S."/>
            <person name="Messmer A.M."/>
            <person name="Jantzen J.R."/>
            <person name="von Schalburg K.R."/>
            <person name="Lemon C."/>
            <person name="Bird N.H."/>
            <person name="Koop B.F."/>
        </authorList>
    </citation>
    <scope>NUCLEOTIDE SEQUENCE</scope>
</reference>
<evidence type="ECO:0000313" key="11">
    <source>
        <dbReference type="Proteomes" id="UP000265140"/>
    </source>
</evidence>
<dbReference type="KEGG" id="els:105023877"/>
<feature type="domain" description="IF rod" evidence="9">
    <location>
        <begin position="76"/>
        <end position="387"/>
    </location>
</feature>
<dbReference type="InterPro" id="IPR002957">
    <property type="entry name" value="Keratin_I"/>
</dbReference>
<feature type="region of interest" description="Disordered" evidence="8">
    <location>
        <begin position="21"/>
        <end position="48"/>
    </location>
</feature>
<dbReference type="SUPFAM" id="SSF64593">
    <property type="entry name" value="Intermediate filament protein, coiled coil region"/>
    <property type="match status" value="2"/>
</dbReference>
<dbReference type="GO" id="GO:0045104">
    <property type="term" value="P:intermediate filament cytoskeleton organization"/>
    <property type="evidence" value="ECO:0007669"/>
    <property type="project" value="TreeGrafter"/>
</dbReference>
<dbReference type="GO" id="GO:0005198">
    <property type="term" value="F:structural molecule activity"/>
    <property type="evidence" value="ECO:0007669"/>
    <property type="project" value="InterPro"/>
</dbReference>
<name>A0A3P8ZZW5_ESOLU</name>
<dbReference type="Ensembl" id="ENSELUT00000020387.3">
    <property type="protein sequence ID" value="ENSELUP00000034014.1"/>
    <property type="gene ID" value="ENSELUG00000012444.3"/>
</dbReference>
<reference evidence="10" key="3">
    <citation type="submission" date="2025-08" db="UniProtKB">
        <authorList>
            <consortium name="Ensembl"/>
        </authorList>
    </citation>
    <scope>IDENTIFICATION</scope>
</reference>
<evidence type="ECO:0000259" key="9">
    <source>
        <dbReference type="PROSITE" id="PS51842"/>
    </source>
</evidence>
<dbReference type="Gene3D" id="1.20.5.500">
    <property type="entry name" value="Single helix bin"/>
    <property type="match status" value="1"/>
</dbReference>
<dbReference type="GeneID" id="105023877"/>
<keyword evidence="1" id="KW-0597">Phosphoprotein</keyword>
<evidence type="ECO:0000256" key="4">
    <source>
        <dbReference type="ARBA" id="ARBA00023054"/>
    </source>
</evidence>
<feature type="coiled-coil region" evidence="7">
    <location>
        <begin position="331"/>
        <end position="358"/>
    </location>
</feature>
<sequence>MESLGRFPGYLGESGGGGRYVRQWSSQSAHGGAGGRGTSTSSFHSGNRFGGFKGGPQYQVCTEVRGNDGGLTFGNEKTTMQNLNDRLASYLETVRNLEQANGKLELKIREAMEKRGPDTNDYSRYNVILDDLRKKILEMISANEQISIQGENARLAAEDFRVKFESEAGMCQTVEADVASLKRILDDTNVVRLHLENDVESLKEELVHLKKNHAVDVLELRTQISTAGVNVEVDAARGQDLGKIMEDMRAKYEALALKNQEDVKMWHESKIGEVQIQVAENTVALKEAHTTVSESRRSVQSLQIELQSQIRLKGSLEGTLGEIDMRNNMEMEKYNNILLRLEAELTHIRSNIQKQTQDYQVLFNIKTRLEAEIAEYRRLLDGDLIVEVPVEKKPTKSYQTKTMVVTQTLVDGKIVSEEATEAVRPGGAILRNS</sequence>
<dbReference type="Bgee" id="ENSELUG00000012444">
    <property type="expression patterns" value="Expressed in pharyngeal gill and 15 other cell types or tissues"/>
</dbReference>
<dbReference type="RefSeq" id="XP_010891697.1">
    <property type="nucleotide sequence ID" value="XM_010893395.4"/>
</dbReference>
<comment type="function">
    <text evidence="5">When phosphorylated, plays a role in filament reorganization.</text>
</comment>
<keyword evidence="11" id="KW-1185">Reference proteome</keyword>
<dbReference type="Gene3D" id="1.20.5.1160">
    <property type="entry name" value="Vasodilator-stimulated phosphoprotein"/>
    <property type="match status" value="1"/>
</dbReference>
<evidence type="ECO:0000256" key="8">
    <source>
        <dbReference type="SAM" id="MobiDB-lite"/>
    </source>
</evidence>
<keyword evidence="3" id="KW-0403">Intermediate filament</keyword>
<dbReference type="PANTHER" id="PTHR23239">
    <property type="entry name" value="INTERMEDIATE FILAMENT"/>
    <property type="match status" value="1"/>
</dbReference>
<protein>
    <recommendedName>
        <fullName evidence="9">IF rod domain-containing protein</fullName>
    </recommendedName>
</protein>
<evidence type="ECO:0000256" key="6">
    <source>
        <dbReference type="ARBA" id="ARBA00038630"/>
    </source>
</evidence>
<accession>A0A3P8ZZW5</accession>
<dbReference type="SMART" id="SM01391">
    <property type="entry name" value="Filament"/>
    <property type="match status" value="1"/>
</dbReference>
<dbReference type="Pfam" id="PF00038">
    <property type="entry name" value="Filament"/>
    <property type="match status" value="1"/>
</dbReference>
<dbReference type="OrthoDB" id="2441647at2759"/>
<reference evidence="10" key="4">
    <citation type="submission" date="2025-09" db="UniProtKB">
        <authorList>
            <consortium name="Ensembl"/>
        </authorList>
    </citation>
    <scope>IDENTIFICATION</scope>
</reference>
<organism evidence="10 11">
    <name type="scientific">Esox lucius</name>
    <name type="common">Northern pike</name>
    <dbReference type="NCBI Taxonomy" id="8010"/>
    <lineage>
        <taxon>Eukaryota</taxon>
        <taxon>Metazoa</taxon>
        <taxon>Chordata</taxon>
        <taxon>Craniata</taxon>
        <taxon>Vertebrata</taxon>
        <taxon>Euteleostomi</taxon>
        <taxon>Actinopterygii</taxon>
        <taxon>Neopterygii</taxon>
        <taxon>Teleostei</taxon>
        <taxon>Protacanthopterygii</taxon>
        <taxon>Esociformes</taxon>
        <taxon>Esocidae</taxon>
        <taxon>Esox</taxon>
    </lineage>
</organism>
<dbReference type="AlphaFoldDB" id="A0A3P8ZZW5"/>
<dbReference type="PRINTS" id="PR01248">
    <property type="entry name" value="TYPE1KERATIN"/>
</dbReference>
<keyword evidence="4 7" id="KW-0175">Coiled coil</keyword>
<dbReference type="STRING" id="8010.ENSELUP00000034014"/>
<feature type="coiled-coil region" evidence="7">
    <location>
        <begin position="80"/>
        <end position="114"/>
    </location>
</feature>
<dbReference type="Gene3D" id="1.20.5.170">
    <property type="match status" value="1"/>
</dbReference>
<reference evidence="10" key="2">
    <citation type="submission" date="2020-02" db="EMBL/GenBank/DDBJ databases">
        <title>Esox lucius (northern pike) genome, fEsoLuc1, primary haplotype.</title>
        <authorList>
            <person name="Myers G."/>
            <person name="Karagic N."/>
            <person name="Meyer A."/>
            <person name="Pippel M."/>
            <person name="Reichard M."/>
            <person name="Winkler S."/>
            <person name="Tracey A."/>
            <person name="Sims Y."/>
            <person name="Howe K."/>
            <person name="Rhie A."/>
            <person name="Formenti G."/>
            <person name="Durbin R."/>
            <person name="Fedrigo O."/>
            <person name="Jarvis E.D."/>
        </authorList>
    </citation>
    <scope>NUCLEOTIDE SEQUENCE [LARGE SCALE GENOMIC DNA]</scope>
</reference>
<dbReference type="PROSITE" id="PS51842">
    <property type="entry name" value="IF_ROD_2"/>
    <property type="match status" value="1"/>
</dbReference>
<dbReference type="Proteomes" id="UP000265140">
    <property type="component" value="Chromosome 12"/>
</dbReference>
<proteinExistence type="predicted"/>
<feature type="coiled-coil region" evidence="7">
    <location>
        <begin position="185"/>
        <end position="212"/>
    </location>
</feature>
<keyword evidence="2" id="KW-0416">Keratin</keyword>
<dbReference type="PANTHER" id="PTHR23239:SF349">
    <property type="entry name" value="KERATIN, TYPE I CYTOSKELETAL 18"/>
    <property type="match status" value="1"/>
</dbReference>
<dbReference type="FunFam" id="1.20.5.170:FF:000002">
    <property type="entry name" value="Type I keratin KA11"/>
    <property type="match status" value="1"/>
</dbReference>